<reference evidence="5" key="1">
    <citation type="submission" date="2023-09" db="UniProtKB">
        <authorList>
            <consortium name="Ensembl"/>
        </authorList>
    </citation>
    <scope>IDENTIFICATION</scope>
</reference>
<organism evidence="5">
    <name type="scientific">Castor canadensis</name>
    <name type="common">American beaver</name>
    <dbReference type="NCBI Taxonomy" id="51338"/>
    <lineage>
        <taxon>Eukaryota</taxon>
        <taxon>Metazoa</taxon>
        <taxon>Chordata</taxon>
        <taxon>Craniata</taxon>
        <taxon>Vertebrata</taxon>
        <taxon>Euteleostomi</taxon>
        <taxon>Mammalia</taxon>
        <taxon>Eutheria</taxon>
        <taxon>Euarchontoglires</taxon>
        <taxon>Glires</taxon>
        <taxon>Rodentia</taxon>
        <taxon>Castorimorpha</taxon>
        <taxon>Castoridae</taxon>
        <taxon>Castor</taxon>
    </lineage>
</organism>
<accession>A0A8C0WTK0</accession>
<comment type="similarity">
    <text evidence="1 3">Belongs to the calycin superfamily. Fatty-acid binding protein (FABP) family.</text>
</comment>
<dbReference type="Ensembl" id="ENSCCNT00000019999.1">
    <property type="protein sequence ID" value="ENSCCNP00000015305.1"/>
    <property type="gene ID" value="ENSCCNG00000015686.1"/>
</dbReference>
<dbReference type="PROSITE" id="PS00214">
    <property type="entry name" value="FABP"/>
    <property type="match status" value="1"/>
</dbReference>
<dbReference type="InterPro" id="IPR031259">
    <property type="entry name" value="ILBP"/>
</dbReference>
<evidence type="ECO:0000259" key="4">
    <source>
        <dbReference type="PROSITE" id="PS00214"/>
    </source>
</evidence>
<dbReference type="PRINTS" id="PR00178">
    <property type="entry name" value="FATTYACIDBP"/>
</dbReference>
<protein>
    <recommendedName>
        <fullName evidence="4">Cytosolic fatty-acid binding proteins domain-containing protein</fullName>
    </recommendedName>
</protein>
<dbReference type="FunFam" id="2.40.128.20:FF:000001">
    <property type="entry name" value="Fatty acid-binding protein, adipocyte"/>
    <property type="match status" value="1"/>
</dbReference>
<proteinExistence type="inferred from homology"/>
<evidence type="ECO:0000313" key="5">
    <source>
        <dbReference type="Ensembl" id="ENSCCNP00000015305.1"/>
    </source>
</evidence>
<evidence type="ECO:0000256" key="2">
    <source>
        <dbReference type="ARBA" id="ARBA00022448"/>
    </source>
</evidence>
<evidence type="ECO:0000256" key="3">
    <source>
        <dbReference type="RuleBase" id="RU003696"/>
    </source>
</evidence>
<name>A0A8C0WTK0_CASCN</name>
<feature type="domain" description="Cytosolic fatty-acid binding proteins" evidence="4">
    <location>
        <begin position="15"/>
        <end position="32"/>
    </location>
</feature>
<dbReference type="InterPro" id="IPR000566">
    <property type="entry name" value="Lipocln_cytosolic_FA-bd_dom"/>
</dbReference>
<gene>
    <name evidence="5" type="primary">Fabp9</name>
</gene>
<dbReference type="SUPFAM" id="SSF50814">
    <property type="entry name" value="Lipocalins"/>
    <property type="match status" value="1"/>
</dbReference>
<dbReference type="PANTHER" id="PTHR11955">
    <property type="entry name" value="FATTY ACID BINDING PROTEIN"/>
    <property type="match status" value="1"/>
</dbReference>
<dbReference type="Gene3D" id="2.40.128.20">
    <property type="match status" value="1"/>
</dbReference>
<dbReference type="Pfam" id="PF00061">
    <property type="entry name" value="Lipocalin"/>
    <property type="match status" value="1"/>
</dbReference>
<dbReference type="GO" id="GO:0008289">
    <property type="term" value="F:lipid binding"/>
    <property type="evidence" value="ECO:0007669"/>
    <property type="project" value="InterPro"/>
</dbReference>
<dbReference type="AlphaFoldDB" id="A0A8C0WTK0"/>
<dbReference type="InterPro" id="IPR012674">
    <property type="entry name" value="Calycin"/>
</dbReference>
<keyword evidence="2 3" id="KW-0813">Transport</keyword>
<sequence length="140" mass="15875">VSLRKPSIMVESFVGTWKLVSSENFDDYMKELGVNSAARNMAALVKPTVRISVNGEVVKIRTESSLRNIEISFKLGEEFDETTADNRKVKSIVTLDSDTMIHVQKWLGKETTIKRKIVDGKMVVEFTMNNVVSTRTFEKE</sequence>
<dbReference type="InterPro" id="IPR000463">
    <property type="entry name" value="Fatty_acid-bd"/>
</dbReference>
<evidence type="ECO:0000256" key="1">
    <source>
        <dbReference type="ARBA" id="ARBA00008390"/>
    </source>
</evidence>